<keyword evidence="4 6" id="KW-1133">Transmembrane helix</keyword>
<dbReference type="OrthoDB" id="9793824at2"/>
<dbReference type="PANTHER" id="PTHR36115:SF10">
    <property type="entry name" value="RDD DOMAIN-CONTAINING PROTEIN"/>
    <property type="match status" value="1"/>
</dbReference>
<dbReference type="InterPro" id="IPR010432">
    <property type="entry name" value="RDD"/>
</dbReference>
<dbReference type="Pfam" id="PF06271">
    <property type="entry name" value="RDD"/>
    <property type="match status" value="1"/>
</dbReference>
<protein>
    <submittedName>
        <fullName evidence="8">RDD family protein</fullName>
    </submittedName>
</protein>
<keyword evidence="5 6" id="KW-0472">Membrane</keyword>
<evidence type="ECO:0000256" key="3">
    <source>
        <dbReference type="ARBA" id="ARBA00022692"/>
    </source>
</evidence>
<sequence>MPKIYDQTDVMQASLFKRLAAFVYDLMVVIAVLFAVSAVGVAINDGEAVDGPLYKSALFLAVFLFNGYFWTRSGQTIGMMAWRLRVQTIEGYSLSWGHALKRFLMAIISIAVGGLGYWWMLFSDQRMTWHDMVSSTRVVQLPKRKKD</sequence>
<organism evidence="8 9">
    <name type="scientific">Neptunomonas concharum</name>
    <dbReference type="NCBI Taxonomy" id="1031538"/>
    <lineage>
        <taxon>Bacteria</taxon>
        <taxon>Pseudomonadati</taxon>
        <taxon>Pseudomonadota</taxon>
        <taxon>Gammaproteobacteria</taxon>
        <taxon>Oceanospirillales</taxon>
        <taxon>Oceanospirillaceae</taxon>
        <taxon>Neptunomonas</taxon>
    </lineage>
</organism>
<evidence type="ECO:0000259" key="7">
    <source>
        <dbReference type="Pfam" id="PF06271"/>
    </source>
</evidence>
<evidence type="ECO:0000256" key="5">
    <source>
        <dbReference type="ARBA" id="ARBA00023136"/>
    </source>
</evidence>
<evidence type="ECO:0000256" key="6">
    <source>
        <dbReference type="SAM" id="Phobius"/>
    </source>
</evidence>
<keyword evidence="9" id="KW-1185">Reference proteome</keyword>
<evidence type="ECO:0000313" key="8">
    <source>
        <dbReference type="EMBL" id="QEQ97703.1"/>
    </source>
</evidence>
<evidence type="ECO:0000313" key="9">
    <source>
        <dbReference type="Proteomes" id="UP000324760"/>
    </source>
</evidence>
<proteinExistence type="predicted"/>
<feature type="transmembrane region" description="Helical" evidence="6">
    <location>
        <begin position="53"/>
        <end position="71"/>
    </location>
</feature>
<dbReference type="Proteomes" id="UP000324760">
    <property type="component" value="Chromosome"/>
</dbReference>
<feature type="transmembrane region" description="Helical" evidence="6">
    <location>
        <begin position="103"/>
        <end position="122"/>
    </location>
</feature>
<dbReference type="PANTHER" id="PTHR36115">
    <property type="entry name" value="PROLINE-RICH ANTIGEN HOMOLOG-RELATED"/>
    <property type="match status" value="1"/>
</dbReference>
<feature type="domain" description="RDD" evidence="7">
    <location>
        <begin position="13"/>
        <end position="134"/>
    </location>
</feature>
<dbReference type="EMBL" id="CP043869">
    <property type="protein sequence ID" value="QEQ97703.1"/>
    <property type="molecule type" value="Genomic_DNA"/>
</dbReference>
<comment type="subcellular location">
    <subcellularLocation>
        <location evidence="1">Cell membrane</location>
        <topology evidence="1">Multi-pass membrane protein</topology>
    </subcellularLocation>
</comment>
<dbReference type="AlphaFoldDB" id="A0A5P1RDL7"/>
<dbReference type="KEGG" id="ncu:F0U83_13775"/>
<dbReference type="RefSeq" id="WP_138987818.1">
    <property type="nucleotide sequence ID" value="NZ_CP043869.1"/>
</dbReference>
<gene>
    <name evidence="8" type="ORF">F0U83_13775</name>
</gene>
<evidence type="ECO:0000256" key="1">
    <source>
        <dbReference type="ARBA" id="ARBA00004651"/>
    </source>
</evidence>
<evidence type="ECO:0000256" key="4">
    <source>
        <dbReference type="ARBA" id="ARBA00022989"/>
    </source>
</evidence>
<dbReference type="GO" id="GO:0005886">
    <property type="term" value="C:plasma membrane"/>
    <property type="evidence" value="ECO:0007669"/>
    <property type="project" value="UniProtKB-SubCell"/>
</dbReference>
<evidence type="ECO:0000256" key="2">
    <source>
        <dbReference type="ARBA" id="ARBA00022475"/>
    </source>
</evidence>
<keyword evidence="2" id="KW-1003">Cell membrane</keyword>
<name>A0A5P1RDL7_9GAMM</name>
<reference evidence="8 9" key="1">
    <citation type="journal article" date="2019" name="Biochem. Eng. J.">
        <title>Metabolic engineering of the marine bacteria Neptunomonas concharum for the production of acetoin and meso-2,3-butanediol from acetate.</title>
        <authorList>
            <person name="Li W."/>
            <person name="Pu N."/>
            <person name="Liu C.-X."/>
            <person name="Yuan Q.-P."/>
            <person name="Li Z.-J."/>
        </authorList>
    </citation>
    <scope>NUCLEOTIDE SEQUENCE [LARGE SCALE GENOMIC DNA]</scope>
    <source>
        <strain evidence="8 9">JCM17730</strain>
    </source>
</reference>
<keyword evidence="3 6" id="KW-0812">Transmembrane</keyword>
<feature type="transmembrane region" description="Helical" evidence="6">
    <location>
        <begin position="21"/>
        <end position="41"/>
    </location>
</feature>
<accession>A0A5P1RDL7</accession>
<dbReference type="InterPro" id="IPR051791">
    <property type="entry name" value="Pra-immunoreactive"/>
</dbReference>